<evidence type="ECO:0000313" key="5">
    <source>
        <dbReference type="EMBL" id="KKK89421.1"/>
    </source>
</evidence>
<feature type="non-terminal residue" evidence="5">
    <location>
        <position position="1"/>
    </location>
</feature>
<evidence type="ECO:0000256" key="1">
    <source>
        <dbReference type="ARBA" id="ARBA00007401"/>
    </source>
</evidence>
<dbReference type="PANTHER" id="PTHR43817">
    <property type="entry name" value="GLYCOSYL HYDROLASE"/>
    <property type="match status" value="1"/>
</dbReference>
<comment type="caution">
    <text evidence="5">The sequence shown here is derived from an EMBL/GenBank/DDBJ whole genome shotgun (WGS) entry which is preliminary data.</text>
</comment>
<dbReference type="PANTHER" id="PTHR43817:SF1">
    <property type="entry name" value="HYDROLASE, FAMILY 43, PUTATIVE (AFU_ORTHOLOGUE AFUA_3G01660)-RELATED"/>
    <property type="match status" value="1"/>
</dbReference>
<dbReference type="Gene3D" id="2.60.120.260">
    <property type="entry name" value="Galactose-binding domain-like"/>
    <property type="match status" value="1"/>
</dbReference>
<dbReference type="GO" id="GO:0004553">
    <property type="term" value="F:hydrolase activity, hydrolyzing O-glycosyl compounds"/>
    <property type="evidence" value="ECO:0007669"/>
    <property type="project" value="InterPro"/>
</dbReference>
<evidence type="ECO:0000259" key="4">
    <source>
        <dbReference type="Pfam" id="PF02837"/>
    </source>
</evidence>
<dbReference type="Pfam" id="PF02837">
    <property type="entry name" value="Glyco_hydro_2_N"/>
    <property type="match status" value="1"/>
</dbReference>
<gene>
    <name evidence="5" type="ORF">LCGC14_2733260</name>
</gene>
<evidence type="ECO:0000256" key="3">
    <source>
        <dbReference type="ARBA" id="ARBA00022801"/>
    </source>
</evidence>
<sequence>KILSNNYGKGTVYWGKTVKQVLEELNIPPDFEVKGMDKVHHHINYIHRRSETEDIYFVSNSSPAEEELTCIFRVDRNKVPEIWDAETGLIQRDVEYSRVENGISIELIMDPLASRFVVFSDKSEGMNDAGLSYDLQFGFNHMKDAGETRESIDLTDNWDVSFDPEMGGPDSYKLEKLSSWTDIEHEGIKYYSGKASYSREFSVGEESLSNDTEAFVVFEDIQEMARVFVNGNDCGIVWTPPYKARITPYLESGTNHIIVEVINNWNNRIVGDMRNPDKKPFTSTNAKARFDESSPLLKSGLIGKAEIIFTN</sequence>
<evidence type="ECO:0000256" key="2">
    <source>
        <dbReference type="ARBA" id="ARBA00022729"/>
    </source>
</evidence>
<dbReference type="InterPro" id="IPR008979">
    <property type="entry name" value="Galactose-bd-like_sf"/>
</dbReference>
<dbReference type="GO" id="GO:0005975">
    <property type="term" value="P:carbohydrate metabolic process"/>
    <property type="evidence" value="ECO:0007669"/>
    <property type="project" value="InterPro"/>
</dbReference>
<dbReference type="InterPro" id="IPR006104">
    <property type="entry name" value="Glyco_hydro_2_N"/>
</dbReference>
<accession>A0A0F9BYD5</accession>
<dbReference type="SUPFAM" id="SSF49785">
    <property type="entry name" value="Galactose-binding domain-like"/>
    <property type="match status" value="1"/>
</dbReference>
<keyword evidence="3" id="KW-0378">Hydrolase</keyword>
<dbReference type="Pfam" id="PF17132">
    <property type="entry name" value="Glyco_hydro_106"/>
    <property type="match status" value="1"/>
</dbReference>
<dbReference type="AlphaFoldDB" id="A0A0F9BYD5"/>
<dbReference type="NCBIfam" id="NF045579">
    <property type="entry name" value="rhamnoside_JR"/>
    <property type="match status" value="1"/>
</dbReference>
<dbReference type="EMBL" id="LAZR01049537">
    <property type="protein sequence ID" value="KKK89421.1"/>
    <property type="molecule type" value="Genomic_DNA"/>
</dbReference>
<proteinExistence type="inferred from homology"/>
<comment type="similarity">
    <text evidence="1">Belongs to the glycosyl hydrolase 2 family.</text>
</comment>
<reference evidence="5" key="1">
    <citation type="journal article" date="2015" name="Nature">
        <title>Complex archaea that bridge the gap between prokaryotes and eukaryotes.</title>
        <authorList>
            <person name="Spang A."/>
            <person name="Saw J.H."/>
            <person name="Jorgensen S.L."/>
            <person name="Zaremba-Niedzwiedzka K."/>
            <person name="Martijn J."/>
            <person name="Lind A.E."/>
            <person name="van Eijk R."/>
            <person name="Schleper C."/>
            <person name="Guy L."/>
            <person name="Ettema T.J."/>
        </authorList>
    </citation>
    <scope>NUCLEOTIDE SEQUENCE</scope>
</reference>
<name>A0A0F9BYD5_9ZZZZ</name>
<keyword evidence="2" id="KW-0732">Signal</keyword>
<feature type="domain" description="Glycosyl hydrolases family 2 sugar binding" evidence="4">
    <location>
        <begin position="183"/>
        <end position="267"/>
    </location>
</feature>
<protein>
    <recommendedName>
        <fullName evidence="4">Glycosyl hydrolases family 2 sugar binding domain-containing protein</fullName>
    </recommendedName>
</protein>
<organism evidence="5">
    <name type="scientific">marine sediment metagenome</name>
    <dbReference type="NCBI Taxonomy" id="412755"/>
    <lineage>
        <taxon>unclassified sequences</taxon>
        <taxon>metagenomes</taxon>
        <taxon>ecological metagenomes</taxon>
    </lineage>
</organism>